<evidence type="ECO:0000256" key="5">
    <source>
        <dbReference type="ARBA" id="ARBA00023159"/>
    </source>
</evidence>
<keyword evidence="7" id="KW-0539">Nucleus</keyword>
<dbReference type="GO" id="GO:0005516">
    <property type="term" value="F:calmodulin binding"/>
    <property type="evidence" value="ECO:0007669"/>
    <property type="project" value="InterPro"/>
</dbReference>
<dbReference type="Pfam" id="PF20451">
    <property type="entry name" value="Calmod_bind_M"/>
    <property type="match status" value="1"/>
</dbReference>
<dbReference type="GO" id="GO:0005634">
    <property type="term" value="C:nucleus"/>
    <property type="evidence" value="ECO:0007669"/>
    <property type="project" value="UniProtKB-SubCell"/>
</dbReference>
<evidence type="ECO:0000256" key="1">
    <source>
        <dbReference type="ARBA" id="ARBA00004123"/>
    </source>
</evidence>
<dbReference type="GO" id="GO:0003700">
    <property type="term" value="F:DNA-binding transcription factor activity"/>
    <property type="evidence" value="ECO:0007669"/>
    <property type="project" value="TreeGrafter"/>
</dbReference>
<organism evidence="11 12">
    <name type="scientific">Deinandra increscens subsp. villosa</name>
    <dbReference type="NCBI Taxonomy" id="3103831"/>
    <lineage>
        <taxon>Eukaryota</taxon>
        <taxon>Viridiplantae</taxon>
        <taxon>Streptophyta</taxon>
        <taxon>Embryophyta</taxon>
        <taxon>Tracheophyta</taxon>
        <taxon>Spermatophyta</taxon>
        <taxon>Magnoliopsida</taxon>
        <taxon>eudicotyledons</taxon>
        <taxon>Gunneridae</taxon>
        <taxon>Pentapetalae</taxon>
        <taxon>asterids</taxon>
        <taxon>campanulids</taxon>
        <taxon>Asterales</taxon>
        <taxon>Asteraceae</taxon>
        <taxon>Asteroideae</taxon>
        <taxon>Heliantheae alliance</taxon>
        <taxon>Madieae</taxon>
        <taxon>Madiinae</taxon>
        <taxon>Deinandra</taxon>
    </lineage>
</organism>
<evidence type="ECO:0000256" key="4">
    <source>
        <dbReference type="ARBA" id="ARBA00023125"/>
    </source>
</evidence>
<evidence type="ECO:0000259" key="8">
    <source>
        <dbReference type="Pfam" id="PF07887"/>
    </source>
</evidence>
<evidence type="ECO:0000259" key="10">
    <source>
        <dbReference type="Pfam" id="PF20452"/>
    </source>
</evidence>
<gene>
    <name evidence="11" type="ORF">SSX86_007816</name>
</gene>
<keyword evidence="5" id="KW-0010">Activator</keyword>
<comment type="subcellular location">
    <subcellularLocation>
        <location evidence="1">Nucleus</location>
    </subcellularLocation>
</comment>
<accession>A0AAP0DIS4</accession>
<evidence type="ECO:0000313" key="12">
    <source>
        <dbReference type="Proteomes" id="UP001408789"/>
    </source>
</evidence>
<evidence type="ECO:0000256" key="3">
    <source>
        <dbReference type="ARBA" id="ARBA00023015"/>
    </source>
</evidence>
<keyword evidence="12" id="KW-1185">Reference proteome</keyword>
<keyword evidence="4" id="KW-0238">DNA-binding</keyword>
<dbReference type="InterPro" id="IPR046829">
    <property type="entry name" value="Calmod_bind_C"/>
</dbReference>
<evidence type="ECO:0000259" key="9">
    <source>
        <dbReference type="Pfam" id="PF20451"/>
    </source>
</evidence>
<feature type="domain" description="Calmodulin binding protein C-terminal" evidence="10">
    <location>
        <begin position="296"/>
        <end position="353"/>
    </location>
</feature>
<sequence>MSSRCPNFGADDEDIVTRFSFHREQELKVMLSYLPHDMRSDFDKWIRTLVKEEIELSHKNQTITITQTSQNYVSRNLELRISNIIPQLFTGEPLKGIGGMPVNVTLFDSCTKEKVKLGPEASGKVEVVVIKAEVENGSNEYECKLVCHGEEKKSVHVNSFSLKLKEGTAGFPKVSFIRNKRWTKIAQLRLQARFVDKFDGVHVKEANTKPFLLCDRRNEASMKHPTPSLDDDVWRLDNIAKDGTLSNNLIKAGIKTVGDFIVSLFLHRLRLEKILGAKRLKATEEHAQKCPAILMYRSSFDHETKVIFKVSGEVMGLHEGDLVLSSDALSETQKGVAKKLVISAFENWQDVTSMNEDQSVEYCTHLLEENMLHDGQDPSSELVHEFVGIRYDEVYCEFEGLCTSIPIEAGKNRPCKRWRKLFCVVTFTRRGLDDFHAHKKQRFA</sequence>
<dbReference type="EMBL" id="JBCNJP010000009">
    <property type="protein sequence ID" value="KAK9073492.1"/>
    <property type="molecule type" value="Genomic_DNA"/>
</dbReference>
<evidence type="ECO:0000256" key="6">
    <source>
        <dbReference type="ARBA" id="ARBA00023163"/>
    </source>
</evidence>
<feature type="domain" description="Calmodulin binding protein-like N-terminal" evidence="8">
    <location>
        <begin position="84"/>
        <end position="214"/>
    </location>
</feature>
<proteinExistence type="inferred from homology"/>
<comment type="caution">
    <text evidence="11">The sequence shown here is derived from an EMBL/GenBank/DDBJ whole genome shotgun (WGS) entry which is preliminary data.</text>
</comment>
<evidence type="ECO:0000256" key="7">
    <source>
        <dbReference type="ARBA" id="ARBA00023242"/>
    </source>
</evidence>
<reference evidence="11 12" key="1">
    <citation type="submission" date="2024-04" db="EMBL/GenBank/DDBJ databases">
        <title>The reference genome of an endangered Asteraceae, Deinandra increscens subsp. villosa, native to the Central Coast of California.</title>
        <authorList>
            <person name="Guilliams M."/>
            <person name="Hasenstab-Lehman K."/>
            <person name="Meyer R."/>
            <person name="Mcevoy S."/>
        </authorList>
    </citation>
    <scope>NUCLEOTIDE SEQUENCE [LARGE SCALE GENOMIC DNA]</scope>
    <source>
        <tissue evidence="11">Leaf</tissue>
    </source>
</reference>
<dbReference type="InterPro" id="IPR046831">
    <property type="entry name" value="Calmodulin_bind_N"/>
</dbReference>
<comment type="similarity">
    <text evidence="2">Belongs to the plant ACBP60 protein family.</text>
</comment>
<keyword evidence="6" id="KW-0804">Transcription</keyword>
<dbReference type="InterPro" id="IPR012416">
    <property type="entry name" value="CBP60"/>
</dbReference>
<evidence type="ECO:0000256" key="2">
    <source>
        <dbReference type="ARBA" id="ARBA00007214"/>
    </source>
</evidence>
<keyword evidence="3" id="KW-0805">Transcription regulation</keyword>
<dbReference type="Pfam" id="PF20452">
    <property type="entry name" value="Calmod_bind_C"/>
    <property type="match status" value="1"/>
</dbReference>
<name>A0AAP0DIS4_9ASTR</name>
<dbReference type="PANTHER" id="PTHR31713">
    <property type="entry name" value="OS02G0177800 PROTEIN"/>
    <property type="match status" value="1"/>
</dbReference>
<dbReference type="GO" id="GO:0080142">
    <property type="term" value="P:regulation of salicylic acid biosynthetic process"/>
    <property type="evidence" value="ECO:0007669"/>
    <property type="project" value="TreeGrafter"/>
</dbReference>
<feature type="domain" description="Calmodulin binding protein central" evidence="9">
    <location>
        <begin position="229"/>
        <end position="290"/>
    </location>
</feature>
<evidence type="ECO:0000313" key="11">
    <source>
        <dbReference type="EMBL" id="KAK9073492.1"/>
    </source>
</evidence>
<dbReference type="AlphaFoldDB" id="A0AAP0DIS4"/>
<dbReference type="Proteomes" id="UP001408789">
    <property type="component" value="Unassembled WGS sequence"/>
</dbReference>
<dbReference type="PANTHER" id="PTHR31713:SF69">
    <property type="entry name" value="CALMODULIN-BINDING PROTEIN60-RELATED"/>
    <property type="match status" value="1"/>
</dbReference>
<dbReference type="InterPro" id="IPR046830">
    <property type="entry name" value="Calmod_bind_M"/>
</dbReference>
<protein>
    <submittedName>
        <fullName evidence="11">Uncharacterized protein</fullName>
    </submittedName>
</protein>
<dbReference type="GO" id="GO:0043565">
    <property type="term" value="F:sequence-specific DNA binding"/>
    <property type="evidence" value="ECO:0007669"/>
    <property type="project" value="TreeGrafter"/>
</dbReference>
<dbReference type="Pfam" id="PF07887">
    <property type="entry name" value="Calmodulin_bind"/>
    <property type="match status" value="1"/>
</dbReference>